<feature type="transmembrane region" description="Helical" evidence="11">
    <location>
        <begin position="71"/>
        <end position="92"/>
    </location>
</feature>
<comment type="similarity">
    <text evidence="2">Belongs to the sphingosine N-acyltransferase family.</text>
</comment>
<dbReference type="GO" id="GO:0005789">
    <property type="term" value="C:endoplasmic reticulum membrane"/>
    <property type="evidence" value="ECO:0007669"/>
    <property type="project" value="UniProtKB-SubCell"/>
</dbReference>
<dbReference type="PANTHER" id="PTHR12560:SF11">
    <property type="entry name" value="CERAMIDE SYNTHASE LAC1-RELATED"/>
    <property type="match status" value="1"/>
</dbReference>
<keyword evidence="8" id="KW-0325">Glycoprotein</keyword>
<dbReference type="PANTHER" id="PTHR12560">
    <property type="entry name" value="LONGEVITY ASSURANCE FACTOR 1 LAG1"/>
    <property type="match status" value="1"/>
</dbReference>
<evidence type="ECO:0000256" key="6">
    <source>
        <dbReference type="ARBA" id="ARBA00022989"/>
    </source>
</evidence>
<keyword evidence="5" id="KW-0256">Endoplasmic reticulum</keyword>
<feature type="transmembrane region" description="Helical" evidence="11">
    <location>
        <begin position="205"/>
        <end position="224"/>
    </location>
</feature>
<keyword evidence="4 9" id="KW-0812">Transmembrane</keyword>
<feature type="domain" description="TLC" evidence="12">
    <location>
        <begin position="159"/>
        <end position="376"/>
    </location>
</feature>
<dbReference type="Pfam" id="PF03798">
    <property type="entry name" value="TRAM_LAG1_CLN8"/>
    <property type="match status" value="1"/>
</dbReference>
<feature type="transmembrane region" description="Helical" evidence="11">
    <location>
        <begin position="168"/>
        <end position="185"/>
    </location>
</feature>
<dbReference type="Proteomes" id="UP001303115">
    <property type="component" value="Unassembled WGS sequence"/>
</dbReference>
<evidence type="ECO:0000256" key="2">
    <source>
        <dbReference type="ARBA" id="ARBA00009808"/>
    </source>
</evidence>
<protein>
    <submittedName>
        <fullName evidence="13">Sphingosine N-acyltransferase LAG1</fullName>
    </submittedName>
</protein>
<keyword evidence="14" id="KW-1185">Reference proteome</keyword>
<keyword evidence="6 11" id="KW-1133">Transmembrane helix</keyword>
<feature type="compositionally biased region" description="Polar residues" evidence="10">
    <location>
        <begin position="10"/>
        <end position="25"/>
    </location>
</feature>
<feature type="compositionally biased region" description="Basic and acidic residues" evidence="10">
    <location>
        <begin position="44"/>
        <end position="58"/>
    </location>
</feature>
<dbReference type="InterPro" id="IPR016439">
    <property type="entry name" value="Lag1/Lac1-like"/>
</dbReference>
<evidence type="ECO:0000256" key="10">
    <source>
        <dbReference type="SAM" id="MobiDB-lite"/>
    </source>
</evidence>
<evidence type="ECO:0000256" key="4">
    <source>
        <dbReference type="ARBA" id="ARBA00022692"/>
    </source>
</evidence>
<feature type="transmembrane region" description="Helical" evidence="11">
    <location>
        <begin position="347"/>
        <end position="365"/>
    </location>
</feature>
<keyword evidence="3" id="KW-0808">Transferase</keyword>
<dbReference type="EMBL" id="MU854440">
    <property type="protein sequence ID" value="KAK4038083.1"/>
    <property type="molecule type" value="Genomic_DNA"/>
</dbReference>
<sequence length="399" mass="45769">MPATEALSLLRTSTSPLEATTPNGRSSRRRAKLNPRGPLSVSRSDTRPGELARQDKPSRLRKRSRAPPRGLLRRTWALPLALVLGFVALYAVNPTESNIVHHFLFLSYKIDRHDGQYGKGRWDLAFVGFYTIFLTFTREFIMQEVLRPLARLGGIQSRGKQARFMEQMYTACYFAFAGPLGLYTMKQTPGLWYFETRAMHETYPNIAHAAVFKFYYLFQAAYWVQQAIVMVLGQEKPRKDFRELIAHHVITITLIFLSYRFHFAYIGIGVYITHDVSDFFLAISKSLNYLNHPAQSSSFALCIAAWIYLRHYLNLGILYSIATEYSAVGPFELDWAAQAYKCRVAQVGTFALLAALQALNLFWLYCLFRSAYRFVVLGVAKDDRSEDEEEVVLWQGLSR</sequence>
<evidence type="ECO:0000256" key="11">
    <source>
        <dbReference type="SAM" id="Phobius"/>
    </source>
</evidence>
<evidence type="ECO:0000256" key="3">
    <source>
        <dbReference type="ARBA" id="ARBA00022679"/>
    </source>
</evidence>
<dbReference type="InterPro" id="IPR006634">
    <property type="entry name" value="TLC-dom"/>
</dbReference>
<keyword evidence="7 9" id="KW-0472">Membrane</keyword>
<proteinExistence type="inferred from homology"/>
<feature type="region of interest" description="Disordered" evidence="10">
    <location>
        <begin position="1"/>
        <end position="66"/>
    </location>
</feature>
<evidence type="ECO:0000256" key="1">
    <source>
        <dbReference type="ARBA" id="ARBA00004477"/>
    </source>
</evidence>
<dbReference type="GO" id="GO:0050291">
    <property type="term" value="F:sphingosine N-acyltransferase activity"/>
    <property type="evidence" value="ECO:0007669"/>
    <property type="project" value="InterPro"/>
</dbReference>
<evidence type="ECO:0000256" key="5">
    <source>
        <dbReference type="ARBA" id="ARBA00022824"/>
    </source>
</evidence>
<evidence type="ECO:0000259" key="12">
    <source>
        <dbReference type="PROSITE" id="PS50922"/>
    </source>
</evidence>
<dbReference type="SMART" id="SM00724">
    <property type="entry name" value="TLC"/>
    <property type="match status" value="1"/>
</dbReference>
<comment type="caution">
    <text evidence="13">The sequence shown here is derived from an EMBL/GenBank/DDBJ whole genome shotgun (WGS) entry which is preliminary data.</text>
</comment>
<evidence type="ECO:0000256" key="7">
    <source>
        <dbReference type="ARBA" id="ARBA00023136"/>
    </source>
</evidence>
<dbReference type="GO" id="GO:0046513">
    <property type="term" value="P:ceramide biosynthetic process"/>
    <property type="evidence" value="ECO:0007669"/>
    <property type="project" value="InterPro"/>
</dbReference>
<feature type="transmembrane region" description="Helical" evidence="11">
    <location>
        <begin position="245"/>
        <end position="272"/>
    </location>
</feature>
<organism evidence="13 14">
    <name type="scientific">Parachaetomium inaequale</name>
    <dbReference type="NCBI Taxonomy" id="2588326"/>
    <lineage>
        <taxon>Eukaryota</taxon>
        <taxon>Fungi</taxon>
        <taxon>Dikarya</taxon>
        <taxon>Ascomycota</taxon>
        <taxon>Pezizomycotina</taxon>
        <taxon>Sordariomycetes</taxon>
        <taxon>Sordariomycetidae</taxon>
        <taxon>Sordariales</taxon>
        <taxon>Chaetomiaceae</taxon>
        <taxon>Parachaetomium</taxon>
    </lineage>
</organism>
<evidence type="ECO:0000313" key="14">
    <source>
        <dbReference type="Proteomes" id="UP001303115"/>
    </source>
</evidence>
<evidence type="ECO:0000256" key="9">
    <source>
        <dbReference type="PROSITE-ProRule" id="PRU00205"/>
    </source>
</evidence>
<name>A0AAN6PDL0_9PEZI</name>
<evidence type="ECO:0000313" key="13">
    <source>
        <dbReference type="EMBL" id="KAK4038083.1"/>
    </source>
</evidence>
<evidence type="ECO:0000256" key="8">
    <source>
        <dbReference type="ARBA" id="ARBA00023180"/>
    </source>
</evidence>
<feature type="transmembrane region" description="Helical" evidence="11">
    <location>
        <begin position="124"/>
        <end position="141"/>
    </location>
</feature>
<dbReference type="AlphaFoldDB" id="A0AAN6PDL0"/>
<reference evidence="14" key="1">
    <citation type="journal article" date="2023" name="Mol. Phylogenet. Evol.">
        <title>Genome-scale phylogeny and comparative genomics of the fungal order Sordariales.</title>
        <authorList>
            <person name="Hensen N."/>
            <person name="Bonometti L."/>
            <person name="Westerberg I."/>
            <person name="Brannstrom I.O."/>
            <person name="Guillou S."/>
            <person name="Cros-Aarteil S."/>
            <person name="Calhoun S."/>
            <person name="Haridas S."/>
            <person name="Kuo A."/>
            <person name="Mondo S."/>
            <person name="Pangilinan J."/>
            <person name="Riley R."/>
            <person name="LaButti K."/>
            <person name="Andreopoulos B."/>
            <person name="Lipzen A."/>
            <person name="Chen C."/>
            <person name="Yan M."/>
            <person name="Daum C."/>
            <person name="Ng V."/>
            <person name="Clum A."/>
            <person name="Steindorff A."/>
            <person name="Ohm R.A."/>
            <person name="Martin F."/>
            <person name="Silar P."/>
            <person name="Natvig D.O."/>
            <person name="Lalanne C."/>
            <person name="Gautier V."/>
            <person name="Ament-Velasquez S.L."/>
            <person name="Kruys A."/>
            <person name="Hutchinson M.I."/>
            <person name="Powell A.J."/>
            <person name="Barry K."/>
            <person name="Miller A.N."/>
            <person name="Grigoriev I.V."/>
            <person name="Debuchy R."/>
            <person name="Gladieux P."/>
            <person name="Hiltunen Thoren M."/>
            <person name="Johannesson H."/>
        </authorList>
    </citation>
    <scope>NUCLEOTIDE SEQUENCE [LARGE SCALE GENOMIC DNA]</scope>
    <source>
        <strain evidence="14">CBS 284.82</strain>
    </source>
</reference>
<gene>
    <name evidence="13" type="ORF">C8A01DRAFT_48260</name>
</gene>
<accession>A0AAN6PDL0</accession>
<comment type="subcellular location">
    <subcellularLocation>
        <location evidence="1">Endoplasmic reticulum membrane</location>
        <topology evidence="1">Multi-pass membrane protein</topology>
    </subcellularLocation>
</comment>
<dbReference type="PROSITE" id="PS50922">
    <property type="entry name" value="TLC"/>
    <property type="match status" value="1"/>
</dbReference>